<dbReference type="Gene3D" id="3.40.50.300">
    <property type="entry name" value="P-loop containing nucleotide triphosphate hydrolases"/>
    <property type="match status" value="1"/>
</dbReference>
<protein>
    <submittedName>
        <fullName evidence="3">TadA family conjugal transfer-associated ATPase</fullName>
    </submittedName>
</protein>
<dbReference type="InterPro" id="IPR027417">
    <property type="entry name" value="P-loop_NTPase"/>
</dbReference>
<proteinExistence type="inferred from homology"/>
<keyword evidence="4" id="KW-1185">Reference proteome</keyword>
<dbReference type="PANTHER" id="PTHR30486">
    <property type="entry name" value="TWITCHING MOTILITY PROTEIN PILT"/>
    <property type="match status" value="1"/>
</dbReference>
<evidence type="ECO:0000313" key="4">
    <source>
        <dbReference type="Proteomes" id="UP000800981"/>
    </source>
</evidence>
<dbReference type="SUPFAM" id="SSF52540">
    <property type="entry name" value="P-loop containing nucleoside triphosphate hydrolases"/>
    <property type="match status" value="1"/>
</dbReference>
<dbReference type="InterPro" id="IPR022399">
    <property type="entry name" value="TadA-like_ATPase"/>
</dbReference>
<evidence type="ECO:0000313" key="3">
    <source>
        <dbReference type="EMBL" id="NHC16405.1"/>
    </source>
</evidence>
<reference evidence="3 4" key="1">
    <citation type="submission" date="2020-03" db="EMBL/GenBank/DDBJ databases">
        <title>Two novel Motilibacter sp.</title>
        <authorList>
            <person name="Liu S."/>
        </authorList>
    </citation>
    <scope>NUCLEOTIDE SEQUENCE [LARGE SCALE GENOMIC DNA]</scope>
    <source>
        <strain evidence="3 4">E257</strain>
    </source>
</reference>
<sequence>MSRLAHTDDRPDAALLERVRSRLVGHGAAPNAVLSAADVAEALRAERGLLGDGPVLAVAAALRAELAGLGPLQPLLADPRVTDVLVNGPADVWVDRGGGLERVDARFADEADVRRIAERLATSAGRRLDDGAPWVEARLPQGLRLHAVIPPVAVGGTHLSLRVPARTPLSLAQLAAAGAVTPLVEQTLRDLVAARASLLVTGGTGAGKTTLLAALLGLVPDDERIVIAEDTAELDPDHPHVVRLEGRAANVEGAGEVQLRQLVRQALRMRPDRLVVGEVRGAEVVDLLAALNTGHDGGSGTLHANAAEDVPARVEALATSAGLSREAVASQLGAALDAVVHVARGRDGRRHVASVGVLVRRRDGLCAVVEALSPRGEGPGAEQLASLLARAGG</sequence>
<comment type="caution">
    <text evidence="3">The sequence shown here is derived from an EMBL/GenBank/DDBJ whole genome shotgun (WGS) entry which is preliminary data.</text>
</comment>
<dbReference type="Pfam" id="PF00437">
    <property type="entry name" value="T2SSE"/>
    <property type="match status" value="1"/>
</dbReference>
<dbReference type="Gene3D" id="3.30.450.380">
    <property type="match status" value="1"/>
</dbReference>
<dbReference type="PANTHER" id="PTHR30486:SF6">
    <property type="entry name" value="TYPE IV PILUS RETRACTATION ATPASE PILT"/>
    <property type="match status" value="1"/>
</dbReference>
<evidence type="ECO:0000256" key="1">
    <source>
        <dbReference type="ARBA" id="ARBA00006611"/>
    </source>
</evidence>
<dbReference type="InterPro" id="IPR001482">
    <property type="entry name" value="T2SS/T4SS_dom"/>
</dbReference>
<organism evidence="3 4">
    <name type="scientific">Motilibacter deserti</name>
    <dbReference type="NCBI Taxonomy" id="2714956"/>
    <lineage>
        <taxon>Bacteria</taxon>
        <taxon>Bacillati</taxon>
        <taxon>Actinomycetota</taxon>
        <taxon>Actinomycetes</taxon>
        <taxon>Motilibacterales</taxon>
        <taxon>Motilibacteraceae</taxon>
        <taxon>Motilibacter</taxon>
    </lineage>
</organism>
<comment type="similarity">
    <text evidence="1">Belongs to the GSP E family.</text>
</comment>
<dbReference type="InterPro" id="IPR050921">
    <property type="entry name" value="T4SS_GSP_E_ATPase"/>
</dbReference>
<accession>A0ABX0H0K8</accession>
<dbReference type="Proteomes" id="UP000800981">
    <property type="component" value="Unassembled WGS sequence"/>
</dbReference>
<dbReference type="CDD" id="cd01130">
    <property type="entry name" value="VirB11-like_ATPase"/>
    <property type="match status" value="1"/>
</dbReference>
<gene>
    <name evidence="3" type="ORF">G9H71_21705</name>
</gene>
<dbReference type="EMBL" id="JAANNP010000158">
    <property type="protein sequence ID" value="NHC16405.1"/>
    <property type="molecule type" value="Genomic_DNA"/>
</dbReference>
<name>A0ABX0H0K8_9ACTN</name>
<dbReference type="NCBIfam" id="TIGR03819">
    <property type="entry name" value="heli_sec_ATPase"/>
    <property type="match status" value="1"/>
</dbReference>
<feature type="domain" description="Bacterial type II secretion system protein E" evidence="2">
    <location>
        <begin position="66"/>
        <end position="341"/>
    </location>
</feature>
<evidence type="ECO:0000259" key="2">
    <source>
        <dbReference type="Pfam" id="PF00437"/>
    </source>
</evidence>